<keyword evidence="8" id="KW-1133">Transmembrane helix</keyword>
<dbReference type="Gene3D" id="3.30.420.380">
    <property type="match status" value="1"/>
</dbReference>
<dbReference type="NCBIfam" id="TIGR01709">
    <property type="entry name" value="typeII_sec_gspL"/>
    <property type="match status" value="1"/>
</dbReference>
<evidence type="ECO:0000256" key="8">
    <source>
        <dbReference type="ARBA" id="ARBA00022989"/>
    </source>
</evidence>
<dbReference type="eggNOG" id="COG3297">
    <property type="taxonomic scope" value="Bacteria"/>
</dbReference>
<organism evidence="13 15">
    <name type="scientific">Rahnella sp. (strain Y9602)</name>
    <dbReference type="NCBI Taxonomy" id="2703885"/>
    <lineage>
        <taxon>Bacteria</taxon>
        <taxon>Pseudomonadati</taxon>
        <taxon>Pseudomonadota</taxon>
        <taxon>Gammaproteobacteria</taxon>
        <taxon>Enterobacterales</taxon>
        <taxon>Yersiniaceae</taxon>
        <taxon>Rahnella</taxon>
    </lineage>
</organism>
<evidence type="ECO:0000313" key="15">
    <source>
        <dbReference type="Proteomes" id="UP000007257"/>
    </source>
</evidence>
<evidence type="ECO:0000256" key="9">
    <source>
        <dbReference type="ARBA" id="ARBA00023136"/>
    </source>
</evidence>
<keyword evidence="4" id="KW-1003">Cell membrane</keyword>
<evidence type="ECO:0000256" key="7">
    <source>
        <dbReference type="ARBA" id="ARBA00022927"/>
    </source>
</evidence>
<comment type="function">
    <text evidence="10">Inner membrane component of the type II secretion system required for the energy-dependent secretion of extracellular factors such as proteases and toxins from the periplasm.</text>
</comment>
<feature type="domain" description="GspL periplasmic" evidence="12">
    <location>
        <begin position="246"/>
        <end position="389"/>
    </location>
</feature>
<dbReference type="GO" id="GO:0005886">
    <property type="term" value="C:plasma membrane"/>
    <property type="evidence" value="ECO:0007669"/>
    <property type="project" value="UniProtKB-SubCell"/>
</dbReference>
<dbReference type="InterPro" id="IPR043129">
    <property type="entry name" value="ATPase_NBD"/>
</dbReference>
<dbReference type="InterPro" id="IPR024230">
    <property type="entry name" value="GspL_cyto_dom"/>
</dbReference>
<gene>
    <name evidence="14" type="primary">gspL</name>
    <name evidence="13" type="ordered locus">Rahaq_0329</name>
    <name evidence="14" type="ORF">ACFPK4_18075</name>
</gene>
<dbReference type="KEGG" id="rah:Rahaq_0329"/>
<comment type="similarity">
    <text evidence="2 10">Belongs to the GSP L family.</text>
</comment>
<keyword evidence="6" id="KW-0812">Transmembrane</keyword>
<dbReference type="EMBL" id="CP002505">
    <property type="protein sequence ID" value="ADW71959.1"/>
    <property type="molecule type" value="Genomic_DNA"/>
</dbReference>
<dbReference type="EMBL" id="JBHUCJ010000051">
    <property type="protein sequence ID" value="MFD3225452.1"/>
    <property type="molecule type" value="Genomic_DNA"/>
</dbReference>
<keyword evidence="3 10" id="KW-0813">Transport</keyword>
<dbReference type="CDD" id="cd24017">
    <property type="entry name" value="ASKHA_T2SSL_N"/>
    <property type="match status" value="1"/>
</dbReference>
<dbReference type="Gene3D" id="3.30.1360.100">
    <property type="entry name" value="General secretion pathway protein M, EpsM"/>
    <property type="match status" value="1"/>
</dbReference>
<dbReference type="HOGENOM" id="CLU_061518_0_0_6"/>
<evidence type="ECO:0000259" key="12">
    <source>
        <dbReference type="Pfam" id="PF12693"/>
    </source>
</evidence>
<sequence>MEQLHLANRLFIRAGTTPEHSLYWFTDKAECDNDIHCLPDTEHLSELATQPAARNVCLFIPASEIVFRQIALPQHANKITRQMIGHLTEESIASDVDTLHWVELYREKQTLFVAGIESDYLRNWLRLFSDAGLTIRHIYIDALLLPRHEEGWSIMKLDKQWLLRQSEYSGCQVEQVLLDTLLKIATPETLHYYGDEKSISAGWVRADLPFHPLIMMKNNCPSAVNLLQGEFAVRKEESVWERHLLRVATSMAILTVLVIIGAKLFTWWQISQQESLLKKEMLALHQTWFPQDKHTRNLKFYFEQNMKKVPMAFLPALAKLTTYQGQSPQIDIDKLDFQQETKQFTLQITTGDRAAIDDFVERTESDFHFAISKLATSSAGITATLTQRSKS</sequence>
<feature type="domain" description="GspL cytoplasmic actin-ATPase-like" evidence="11">
    <location>
        <begin position="10"/>
        <end position="233"/>
    </location>
</feature>
<dbReference type="OrthoDB" id="7011844at2"/>
<dbReference type="Gene3D" id="3.30.420.370">
    <property type="match status" value="1"/>
</dbReference>
<evidence type="ECO:0000256" key="5">
    <source>
        <dbReference type="ARBA" id="ARBA00022519"/>
    </source>
</evidence>
<evidence type="ECO:0000259" key="11">
    <source>
        <dbReference type="Pfam" id="PF05134"/>
    </source>
</evidence>
<keyword evidence="16" id="KW-1185">Reference proteome</keyword>
<dbReference type="InterPro" id="IPR025691">
    <property type="entry name" value="GspL_pp_dom"/>
</dbReference>
<comment type="subcellular location">
    <subcellularLocation>
        <location evidence="1">Cell inner membrane</location>
        <topology evidence="1">Single-pass membrane protein</topology>
    </subcellularLocation>
</comment>
<keyword evidence="7 10" id="KW-0653">Protein transport</keyword>
<name>A0A0H3F7L9_RAHSY</name>
<evidence type="ECO:0000256" key="4">
    <source>
        <dbReference type="ARBA" id="ARBA00022475"/>
    </source>
</evidence>
<keyword evidence="9" id="KW-0472">Membrane</keyword>
<dbReference type="RefSeq" id="WP_013573675.1">
    <property type="nucleotide sequence ID" value="NC_015061.1"/>
</dbReference>
<dbReference type="PIRSF" id="PIRSF015761">
    <property type="entry name" value="Protein_L"/>
    <property type="match status" value="1"/>
</dbReference>
<dbReference type="Proteomes" id="UP001598201">
    <property type="component" value="Unassembled WGS sequence"/>
</dbReference>
<dbReference type="Proteomes" id="UP000007257">
    <property type="component" value="Chromosome"/>
</dbReference>
<evidence type="ECO:0000256" key="2">
    <source>
        <dbReference type="ARBA" id="ARBA00005318"/>
    </source>
</evidence>
<evidence type="ECO:0000256" key="3">
    <source>
        <dbReference type="ARBA" id="ARBA00022448"/>
    </source>
</evidence>
<evidence type="ECO:0000256" key="1">
    <source>
        <dbReference type="ARBA" id="ARBA00004377"/>
    </source>
</evidence>
<dbReference type="Pfam" id="PF05134">
    <property type="entry name" value="T2SSL"/>
    <property type="match status" value="1"/>
</dbReference>
<reference evidence="15" key="1">
    <citation type="submission" date="2011-01" db="EMBL/GenBank/DDBJ databases">
        <title>Complete sequence of chromosome of Rahnella sp. Y9602.</title>
        <authorList>
            <consortium name="US DOE Joint Genome Institute"/>
            <person name="Lucas S."/>
            <person name="Copeland A."/>
            <person name="Lapidus A."/>
            <person name="Cheng J.-F."/>
            <person name="Goodwin L."/>
            <person name="Pitluck S."/>
            <person name="Lu M."/>
            <person name="Detter J.C."/>
            <person name="Han C."/>
            <person name="Tapia R."/>
            <person name="Land M."/>
            <person name="Hauser L."/>
            <person name="Kyrpides N."/>
            <person name="Ivanova N."/>
            <person name="Ovchinnikova G."/>
            <person name="Pagani I."/>
            <person name="Sobecky P.A."/>
            <person name="Martinez R.J."/>
            <person name="Woyke T."/>
        </authorList>
    </citation>
    <scope>NUCLEOTIDE SEQUENCE [LARGE SCALE GENOMIC DNA]</scope>
    <source>
        <strain evidence="15">Y9602</strain>
    </source>
</reference>
<accession>A0A0H3F7L9</accession>
<evidence type="ECO:0000313" key="16">
    <source>
        <dbReference type="Proteomes" id="UP001598201"/>
    </source>
</evidence>
<reference evidence="14 16" key="3">
    <citation type="submission" date="2024-09" db="EMBL/GenBank/DDBJ databases">
        <title>Genomes of Rahnella.</title>
        <authorList>
            <person name="Mnguni F.C."/>
            <person name="Shin G.Y."/>
            <person name="Coutinho T."/>
        </authorList>
    </citation>
    <scope>NUCLEOTIDE SEQUENCE [LARGE SCALE GENOMIC DNA]</scope>
    <source>
        <strain evidence="14 16">20WA0057</strain>
    </source>
</reference>
<dbReference type="SUPFAM" id="SSF53067">
    <property type="entry name" value="Actin-like ATPase domain"/>
    <property type="match status" value="2"/>
</dbReference>
<dbReference type="GO" id="GO:0009276">
    <property type="term" value="C:Gram-negative-bacterium-type cell wall"/>
    <property type="evidence" value="ECO:0007669"/>
    <property type="project" value="InterPro"/>
</dbReference>
<dbReference type="Pfam" id="PF12693">
    <property type="entry name" value="GspL_C"/>
    <property type="match status" value="1"/>
</dbReference>
<evidence type="ECO:0000313" key="13">
    <source>
        <dbReference type="EMBL" id="ADW71959.1"/>
    </source>
</evidence>
<dbReference type="GO" id="GO:0015628">
    <property type="term" value="P:protein secretion by the type II secretion system"/>
    <property type="evidence" value="ECO:0007669"/>
    <property type="project" value="InterPro"/>
</dbReference>
<reference evidence="13 15" key="2">
    <citation type="journal article" date="2012" name="J. Bacteriol.">
        <title>Complete Genome Sequence of Rahnella sp. Strain Y9602, a Gammaproteobacterium Isolate from Metal- and Radionuclide-Contaminated Soil.</title>
        <authorList>
            <person name="Martinez R.J."/>
            <person name="Bruce D."/>
            <person name="Detter C."/>
            <person name="Goodwin L.A."/>
            <person name="Han J."/>
            <person name="Han C.S."/>
            <person name="Held B."/>
            <person name="Land M.L."/>
            <person name="Mikhailova N."/>
            <person name="Nolan M."/>
            <person name="Pennacchio L."/>
            <person name="Pitluck S."/>
            <person name="Tapia R."/>
            <person name="Woyke T."/>
            <person name="Sobecky P.A."/>
        </authorList>
    </citation>
    <scope>NUCLEOTIDE SEQUENCE [LARGE SCALE GENOMIC DNA]</scope>
    <source>
        <strain evidence="13 15">Y9602</strain>
    </source>
</reference>
<evidence type="ECO:0000256" key="6">
    <source>
        <dbReference type="ARBA" id="ARBA00022692"/>
    </source>
</evidence>
<evidence type="ECO:0000256" key="10">
    <source>
        <dbReference type="PIRNR" id="PIRNR015761"/>
    </source>
</evidence>
<keyword evidence="5" id="KW-0997">Cell inner membrane</keyword>
<evidence type="ECO:0000313" key="14">
    <source>
        <dbReference type="EMBL" id="MFD3225452.1"/>
    </source>
</evidence>
<protein>
    <recommendedName>
        <fullName evidence="10">Type II secretion system protein L</fullName>
        <shortName evidence="10">T2SS protein L</shortName>
    </recommendedName>
</protein>
<dbReference type="AlphaFoldDB" id="A0A0H3F7L9"/>
<dbReference type="InterPro" id="IPR007812">
    <property type="entry name" value="T2SS_protein-GspL"/>
</dbReference>
<dbReference type="GO" id="GO:0015627">
    <property type="term" value="C:type II protein secretion system complex"/>
    <property type="evidence" value="ECO:0007669"/>
    <property type="project" value="InterPro"/>
</dbReference>
<proteinExistence type="inferred from homology"/>